<proteinExistence type="predicted"/>
<reference evidence="2" key="2">
    <citation type="submission" date="2021-04" db="EMBL/GenBank/DDBJ databases">
        <authorList>
            <person name="Gilroy R."/>
        </authorList>
    </citation>
    <scope>NUCLEOTIDE SEQUENCE</scope>
    <source>
        <strain evidence="2">Gambia11-129</strain>
    </source>
</reference>
<protein>
    <submittedName>
        <fullName evidence="2">DbpA RNA binding domain-containing protein</fullName>
    </submittedName>
</protein>
<dbReference type="CDD" id="cd12252">
    <property type="entry name" value="RRM_DbpA"/>
    <property type="match status" value="1"/>
</dbReference>
<dbReference type="SUPFAM" id="SSF54928">
    <property type="entry name" value="RNA-binding domain, RBD"/>
    <property type="match status" value="1"/>
</dbReference>
<accession>A0A9D1TMG0</accession>
<dbReference type="GO" id="GO:0003676">
    <property type="term" value="F:nucleic acid binding"/>
    <property type="evidence" value="ECO:0007669"/>
    <property type="project" value="InterPro"/>
</dbReference>
<feature type="domain" description="DEAD box helicase DbpA/CsdA RNA-binding" evidence="1">
    <location>
        <begin position="96"/>
        <end position="166"/>
    </location>
</feature>
<dbReference type="AlphaFoldDB" id="A0A9D1TMG0"/>
<evidence type="ECO:0000313" key="3">
    <source>
        <dbReference type="Proteomes" id="UP000823936"/>
    </source>
</evidence>
<organism evidence="2 3">
    <name type="scientific">Candidatus Ornithospirochaeta avicola</name>
    <dbReference type="NCBI Taxonomy" id="2840896"/>
    <lineage>
        <taxon>Bacteria</taxon>
        <taxon>Pseudomonadati</taxon>
        <taxon>Spirochaetota</taxon>
        <taxon>Spirochaetia</taxon>
        <taxon>Spirochaetales</taxon>
        <taxon>Spirochaetaceae</taxon>
        <taxon>Spirochaetaceae incertae sedis</taxon>
        <taxon>Candidatus Ornithospirochaeta</taxon>
    </lineage>
</organism>
<comment type="caution">
    <text evidence="2">The sequence shown here is derived from an EMBL/GenBank/DDBJ whole genome shotgun (WGS) entry which is preliminary data.</text>
</comment>
<dbReference type="Gene3D" id="3.30.70.330">
    <property type="match status" value="1"/>
</dbReference>
<dbReference type="EMBL" id="DXHU01000011">
    <property type="protein sequence ID" value="HIV98654.1"/>
    <property type="molecule type" value="Genomic_DNA"/>
</dbReference>
<dbReference type="InterPro" id="IPR012677">
    <property type="entry name" value="Nucleotide-bd_a/b_plait_sf"/>
</dbReference>
<gene>
    <name evidence="2" type="ORF">IAB12_02605</name>
</gene>
<evidence type="ECO:0000313" key="2">
    <source>
        <dbReference type="EMBL" id="HIV98654.1"/>
    </source>
</evidence>
<dbReference type="InterPro" id="IPR035979">
    <property type="entry name" value="RBD_domain_sf"/>
</dbReference>
<dbReference type="Proteomes" id="UP000823936">
    <property type="component" value="Unassembled WGS sequence"/>
</dbReference>
<name>A0A9D1TMG0_9SPIO</name>
<reference evidence="2" key="1">
    <citation type="journal article" date="2021" name="PeerJ">
        <title>Extensive microbial diversity within the chicken gut microbiome revealed by metagenomics and culture.</title>
        <authorList>
            <person name="Gilroy R."/>
            <person name="Ravi A."/>
            <person name="Getino M."/>
            <person name="Pursley I."/>
            <person name="Horton D.L."/>
            <person name="Alikhan N.F."/>
            <person name="Baker D."/>
            <person name="Gharbi K."/>
            <person name="Hall N."/>
            <person name="Watson M."/>
            <person name="Adriaenssens E.M."/>
            <person name="Foster-Nyarko E."/>
            <person name="Jarju S."/>
            <person name="Secka A."/>
            <person name="Antonio M."/>
            <person name="Oren A."/>
            <person name="Chaudhuri R.R."/>
            <person name="La Ragione R."/>
            <person name="Hildebrand F."/>
            <person name="Pallen M.J."/>
        </authorList>
    </citation>
    <scope>NUCLEOTIDE SEQUENCE</scope>
    <source>
        <strain evidence="2">Gambia11-129</strain>
    </source>
</reference>
<sequence length="173" mass="19951">MEDTNGQSFDESALIRSIEEIKNRIKLDDIKKAEELENIKKVVKKNVPFFMRSAFTAYILREALSFTSGAKKREKKYVRDAKEESAKADIPSDARTLYLNIGKMKHLYAKNLSEILQKELEISRSDIMSIRIHDKYSFITMSQTNCEKAIEKMNGMDINGRKAQISYASREAK</sequence>
<dbReference type="InterPro" id="IPR005580">
    <property type="entry name" value="DbpA/CsdA_RNA-bd_dom"/>
</dbReference>
<dbReference type="Pfam" id="PF03880">
    <property type="entry name" value="DbpA"/>
    <property type="match status" value="1"/>
</dbReference>
<evidence type="ECO:0000259" key="1">
    <source>
        <dbReference type="Pfam" id="PF03880"/>
    </source>
</evidence>